<proteinExistence type="predicted"/>
<reference evidence="1" key="1">
    <citation type="submission" date="2017-02" db="UniProtKB">
        <authorList>
            <consortium name="WormBaseParasite"/>
        </authorList>
    </citation>
    <scope>IDENTIFICATION</scope>
</reference>
<dbReference type="AlphaFoldDB" id="A0A0M3JQK9"/>
<organism evidence="1">
    <name type="scientific">Anisakis simplex</name>
    <name type="common">Herring worm</name>
    <dbReference type="NCBI Taxonomy" id="6269"/>
    <lineage>
        <taxon>Eukaryota</taxon>
        <taxon>Metazoa</taxon>
        <taxon>Ecdysozoa</taxon>
        <taxon>Nematoda</taxon>
        <taxon>Chromadorea</taxon>
        <taxon>Rhabditida</taxon>
        <taxon>Spirurina</taxon>
        <taxon>Ascaridomorpha</taxon>
        <taxon>Ascaridoidea</taxon>
        <taxon>Anisakidae</taxon>
        <taxon>Anisakis</taxon>
        <taxon>Anisakis simplex complex</taxon>
    </lineage>
</organism>
<dbReference type="WBParaSite" id="ASIM_0000996001-mRNA-1">
    <property type="protein sequence ID" value="ASIM_0000996001-mRNA-1"/>
    <property type="gene ID" value="ASIM_0000996001"/>
</dbReference>
<accession>A0A0M3JQK9</accession>
<evidence type="ECO:0000313" key="1">
    <source>
        <dbReference type="WBParaSite" id="ASIM_0000996001-mRNA-1"/>
    </source>
</evidence>
<sequence length="38" mass="4265">LQPVISSDTRQRLVIIGNLLESSSSSSCSLRERLFSER</sequence>
<protein>
    <submittedName>
        <fullName evidence="1">Transcriptional regulator</fullName>
    </submittedName>
</protein>
<name>A0A0M3JQK9_ANISI</name>